<dbReference type="AlphaFoldDB" id="A0A388TLP5"/>
<evidence type="ECO:0000313" key="1">
    <source>
        <dbReference type="EMBL" id="GBR77691.1"/>
    </source>
</evidence>
<name>A0A388TLP5_9BACT</name>
<dbReference type="EMBL" id="BGZP01000028">
    <property type="protein sequence ID" value="GBR77691.1"/>
    <property type="molecule type" value="Genomic_DNA"/>
</dbReference>
<protein>
    <submittedName>
        <fullName evidence="1">Uncharacterized protein</fullName>
    </submittedName>
</protein>
<reference evidence="1 2" key="1">
    <citation type="journal article" date="2019" name="ISME J.">
        <title>Genome analyses of uncultured TG2/ZB3 bacteria in 'Margulisbacteria' specifically attached to ectosymbiotic spirochetes of protists in the termite gut.</title>
        <authorList>
            <person name="Utami Y.D."/>
            <person name="Kuwahara H."/>
            <person name="Igai K."/>
            <person name="Murakami T."/>
            <person name="Sugaya K."/>
            <person name="Morikawa T."/>
            <person name="Nagura Y."/>
            <person name="Yuki M."/>
            <person name="Deevong P."/>
            <person name="Inoue T."/>
            <person name="Kihara K."/>
            <person name="Lo N."/>
            <person name="Yamada A."/>
            <person name="Ohkuma M."/>
            <person name="Hongoh Y."/>
        </authorList>
    </citation>
    <scope>NUCLEOTIDE SEQUENCE [LARGE SCALE GENOMIC DNA]</scope>
    <source>
        <strain evidence="1">RsDinE6-01</strain>
    </source>
</reference>
<accession>A0A388TLP5</accession>
<proteinExistence type="predicted"/>
<keyword evidence="2" id="KW-1185">Reference proteome</keyword>
<organism evidence="1 2">
    <name type="scientific">Candidatus Termititenax dinenymphae</name>
    <dbReference type="NCBI Taxonomy" id="2218523"/>
    <lineage>
        <taxon>Bacteria</taxon>
        <taxon>Bacillati</taxon>
        <taxon>Candidatus Margulisiibacteriota</taxon>
        <taxon>Candidatus Termititenacia</taxon>
        <taxon>Candidatus Termititenacales</taxon>
        <taxon>Candidatus Termititenacaceae</taxon>
        <taxon>Candidatus Termititenax</taxon>
    </lineage>
</organism>
<sequence length="34" mass="4047">MSKDTNKKRGDHKLSLPMKKRRGKPCFFCENHVE</sequence>
<comment type="caution">
    <text evidence="1">The sequence shown here is derived from an EMBL/GenBank/DDBJ whole genome shotgun (WGS) entry which is preliminary data.</text>
</comment>
<dbReference type="Proteomes" id="UP000282196">
    <property type="component" value="Unassembled WGS sequence"/>
</dbReference>
<gene>
    <name evidence="1" type="ORF">RDn1_350</name>
</gene>
<evidence type="ECO:0000313" key="2">
    <source>
        <dbReference type="Proteomes" id="UP000282196"/>
    </source>
</evidence>
<feature type="non-terminal residue" evidence="1">
    <location>
        <position position="34"/>
    </location>
</feature>